<sequence>MWTLLLSLIWHKQITRSHISKKQANLHNSRKLNLVRLHPVDTLFTNSPQTARLEVRKTLGVRRVICFAFSCRPLCCEAGRCDTSSRHQLIKRMQNK</sequence>
<dbReference type="AlphaFoldDB" id="A0A8J2PDV5"/>
<gene>
    <name evidence="1" type="ORF">AFUS01_LOCUS28557</name>
</gene>
<accession>A0A8J2PDV5</accession>
<proteinExistence type="predicted"/>
<keyword evidence="2" id="KW-1185">Reference proteome</keyword>
<name>A0A8J2PDV5_9HEXA</name>
<dbReference type="Proteomes" id="UP000708208">
    <property type="component" value="Unassembled WGS sequence"/>
</dbReference>
<dbReference type="EMBL" id="CAJVCH010409689">
    <property type="protein sequence ID" value="CAG7818023.1"/>
    <property type="molecule type" value="Genomic_DNA"/>
</dbReference>
<protein>
    <submittedName>
        <fullName evidence="1">Uncharacterized protein</fullName>
    </submittedName>
</protein>
<evidence type="ECO:0000313" key="1">
    <source>
        <dbReference type="EMBL" id="CAG7818023.1"/>
    </source>
</evidence>
<organism evidence="1 2">
    <name type="scientific">Allacma fusca</name>
    <dbReference type="NCBI Taxonomy" id="39272"/>
    <lineage>
        <taxon>Eukaryota</taxon>
        <taxon>Metazoa</taxon>
        <taxon>Ecdysozoa</taxon>
        <taxon>Arthropoda</taxon>
        <taxon>Hexapoda</taxon>
        <taxon>Collembola</taxon>
        <taxon>Symphypleona</taxon>
        <taxon>Sminthuridae</taxon>
        <taxon>Allacma</taxon>
    </lineage>
</organism>
<evidence type="ECO:0000313" key="2">
    <source>
        <dbReference type="Proteomes" id="UP000708208"/>
    </source>
</evidence>
<comment type="caution">
    <text evidence="1">The sequence shown here is derived from an EMBL/GenBank/DDBJ whole genome shotgun (WGS) entry which is preliminary data.</text>
</comment>
<reference evidence="1" key="1">
    <citation type="submission" date="2021-06" db="EMBL/GenBank/DDBJ databases">
        <authorList>
            <person name="Hodson N. C."/>
            <person name="Mongue J. A."/>
            <person name="Jaron S. K."/>
        </authorList>
    </citation>
    <scope>NUCLEOTIDE SEQUENCE</scope>
</reference>